<evidence type="ECO:0000313" key="3">
    <source>
        <dbReference type="Ensembl" id="ENSNFUP00015025241.1"/>
    </source>
</evidence>
<evidence type="ECO:0000256" key="2">
    <source>
        <dbReference type="SAM" id="SignalP"/>
    </source>
</evidence>
<evidence type="ECO:0000313" key="4">
    <source>
        <dbReference type="Proteomes" id="UP000694548"/>
    </source>
</evidence>
<keyword evidence="2" id="KW-0732">Signal</keyword>
<dbReference type="PANTHER" id="PTHR15974:SF0">
    <property type="entry name" value="CYTOKINE-LIKE PROTEIN 1"/>
    <property type="match status" value="1"/>
</dbReference>
<dbReference type="GO" id="GO:0045944">
    <property type="term" value="P:positive regulation of transcription by RNA polymerase II"/>
    <property type="evidence" value="ECO:0007669"/>
    <property type="project" value="TreeGrafter"/>
</dbReference>
<accession>A0A8C6LWV5</accession>
<evidence type="ECO:0000256" key="1">
    <source>
        <dbReference type="SAM" id="MobiDB-lite"/>
    </source>
</evidence>
<organism evidence="3 4">
    <name type="scientific">Nothobranchius furzeri</name>
    <name type="common">Turquoise killifish</name>
    <dbReference type="NCBI Taxonomy" id="105023"/>
    <lineage>
        <taxon>Eukaryota</taxon>
        <taxon>Metazoa</taxon>
        <taxon>Chordata</taxon>
        <taxon>Craniata</taxon>
        <taxon>Vertebrata</taxon>
        <taxon>Euteleostomi</taxon>
        <taxon>Actinopterygii</taxon>
        <taxon>Neopterygii</taxon>
        <taxon>Teleostei</taxon>
        <taxon>Neoteleostei</taxon>
        <taxon>Acanthomorphata</taxon>
        <taxon>Ovalentaria</taxon>
        <taxon>Atherinomorphae</taxon>
        <taxon>Cyprinodontiformes</taxon>
        <taxon>Nothobranchiidae</taxon>
        <taxon>Nothobranchius</taxon>
    </lineage>
</organism>
<feature type="signal peptide" evidence="2">
    <location>
        <begin position="1"/>
        <end position="22"/>
    </location>
</feature>
<dbReference type="AlphaFoldDB" id="A0A8C6LWV5"/>
<feature type="chain" id="PRO_5034648817" evidence="2">
    <location>
        <begin position="23"/>
        <end position="218"/>
    </location>
</feature>
<reference evidence="3" key="2">
    <citation type="submission" date="2025-08" db="UniProtKB">
        <authorList>
            <consortium name="Ensembl"/>
        </authorList>
    </citation>
    <scope>IDENTIFICATION</scope>
</reference>
<dbReference type="Ensembl" id="ENSNFUT00015026378.1">
    <property type="protein sequence ID" value="ENSNFUP00015025241.1"/>
    <property type="gene ID" value="ENSNFUG00015012204.1"/>
</dbReference>
<feature type="region of interest" description="Disordered" evidence="1">
    <location>
        <begin position="169"/>
        <end position="192"/>
    </location>
</feature>
<reference evidence="3" key="1">
    <citation type="submission" date="2014-08" db="EMBL/GenBank/DDBJ databases">
        <authorList>
            <person name="Senf B."/>
            <person name="Petzold A."/>
            <person name="Downie B.R."/>
            <person name="Koch P."/>
            <person name="Platzer M."/>
        </authorList>
    </citation>
    <scope>NUCLEOTIDE SEQUENCE [LARGE SCALE GENOMIC DNA]</scope>
    <source>
        <strain evidence="3">GRZ</strain>
    </source>
</reference>
<sequence length="218" mass="25327">MRLGLVTFLCCWSCSFVGQTESAPLTCYSRAVALSEEIMTLLEKIHNDNRTMRCAEILPKIFLDVHNQCITSKLRDFLYVLLNHPNQSCKKRRRMESLKLKVQNLHFIITRICFRVRASLLSGDQSRFLLFYTDVKLNFLCRIWCSGQTTVRRLTLDLSAHTLQKTDYRSSRRRDELNHTNEPSRTLKHHQTSACIRRGTPCGFTCPTHSWLTVLGTD</sequence>
<dbReference type="GeneTree" id="ENSGT00390000016221"/>
<dbReference type="Pfam" id="PF15153">
    <property type="entry name" value="CYTL1"/>
    <property type="match status" value="1"/>
</dbReference>
<reference evidence="3" key="3">
    <citation type="submission" date="2025-09" db="UniProtKB">
        <authorList>
            <consortium name="Ensembl"/>
        </authorList>
    </citation>
    <scope>IDENTIFICATION</scope>
</reference>
<keyword evidence="4" id="KW-1185">Reference proteome</keyword>
<protein>
    <submittedName>
        <fullName evidence="3">Cytokine like 1</fullName>
    </submittedName>
</protein>
<dbReference type="InterPro" id="IPR029253">
    <property type="entry name" value="CYTL1"/>
</dbReference>
<name>A0A8C6LWV5_NOTFU</name>
<gene>
    <name evidence="3" type="primary">LOC107385515</name>
</gene>
<feature type="compositionally biased region" description="Basic and acidic residues" evidence="1">
    <location>
        <begin position="169"/>
        <end position="179"/>
    </location>
</feature>
<dbReference type="PANTHER" id="PTHR15974">
    <property type="entry name" value="CYTOKINE-LIKE PROTEIN 1"/>
    <property type="match status" value="1"/>
</dbReference>
<proteinExistence type="predicted"/>
<dbReference type="Proteomes" id="UP000694548">
    <property type="component" value="Chromosome sgr10"/>
</dbReference>